<evidence type="ECO:0000256" key="1">
    <source>
        <dbReference type="ARBA" id="ARBA00023125"/>
    </source>
</evidence>
<comment type="caution">
    <text evidence="2">Lacks conserved residue(s) required for the propagation of feature annotation.</text>
</comment>
<dbReference type="InterPro" id="IPR011344">
    <property type="entry name" value="ssDNA-bd"/>
</dbReference>
<dbReference type="SUPFAM" id="SSF50249">
    <property type="entry name" value="Nucleic acid-binding proteins"/>
    <property type="match status" value="1"/>
</dbReference>
<evidence type="ECO:0000256" key="2">
    <source>
        <dbReference type="HAMAP-Rule" id="MF_00984"/>
    </source>
</evidence>
<name>A0A1F5C8A2_9BACT</name>
<keyword evidence="1 2" id="KW-0238">DNA-binding</keyword>
<protein>
    <recommendedName>
        <fullName evidence="2 3">Single-stranded DNA-binding protein</fullName>
        <shortName evidence="2">SSB</shortName>
    </recommendedName>
</protein>
<dbReference type="PROSITE" id="PS50935">
    <property type="entry name" value="SSB"/>
    <property type="match status" value="1"/>
</dbReference>
<dbReference type="HAMAP" id="MF_00984">
    <property type="entry name" value="SSB"/>
    <property type="match status" value="1"/>
</dbReference>
<dbReference type="PIRSF" id="PIRSF002070">
    <property type="entry name" value="SSB"/>
    <property type="match status" value="1"/>
</dbReference>
<evidence type="ECO:0000313" key="5">
    <source>
        <dbReference type="EMBL" id="OGD39084.1"/>
    </source>
</evidence>
<dbReference type="PANTHER" id="PTHR10302">
    <property type="entry name" value="SINGLE-STRANDED DNA-BINDING PROTEIN"/>
    <property type="match status" value="1"/>
</dbReference>
<evidence type="ECO:0000256" key="4">
    <source>
        <dbReference type="SAM" id="MobiDB-lite"/>
    </source>
</evidence>
<comment type="subunit">
    <text evidence="2">Homotetramer.</text>
</comment>
<dbReference type="AlphaFoldDB" id="A0A1F5C8A2"/>
<dbReference type="Gene3D" id="2.40.50.140">
    <property type="entry name" value="Nucleic acid-binding proteins"/>
    <property type="match status" value="1"/>
</dbReference>
<comment type="caution">
    <text evidence="5">The sequence shown here is derived from an EMBL/GenBank/DDBJ whole genome shotgun (WGS) entry which is preliminary data.</text>
</comment>
<accession>A0A1F5C8A2</accession>
<dbReference type="PANTHER" id="PTHR10302:SF27">
    <property type="entry name" value="SINGLE-STRANDED DNA-BINDING PROTEIN"/>
    <property type="match status" value="1"/>
</dbReference>
<proteinExistence type="inferred from homology"/>
<dbReference type="GO" id="GO:0003697">
    <property type="term" value="F:single-stranded DNA binding"/>
    <property type="evidence" value="ECO:0007669"/>
    <property type="project" value="UniProtKB-UniRule"/>
</dbReference>
<feature type="region of interest" description="Disordered" evidence="4">
    <location>
        <begin position="102"/>
        <end position="146"/>
    </location>
</feature>
<dbReference type="Proteomes" id="UP000177947">
    <property type="component" value="Unassembled WGS sequence"/>
</dbReference>
<evidence type="ECO:0000256" key="3">
    <source>
        <dbReference type="PIRNR" id="PIRNR002070"/>
    </source>
</evidence>
<organism evidence="5 6">
    <name type="scientific">Candidatus Azambacteria bacterium RIFCSPLOWO2_01_FULL_37_9</name>
    <dbReference type="NCBI Taxonomy" id="1797297"/>
    <lineage>
        <taxon>Bacteria</taxon>
        <taxon>Candidatus Azamiibacteriota</taxon>
    </lineage>
</organism>
<dbReference type="InterPro" id="IPR000424">
    <property type="entry name" value="Primosome_PriB/ssb"/>
</dbReference>
<dbReference type="GO" id="GO:0006260">
    <property type="term" value="P:DNA replication"/>
    <property type="evidence" value="ECO:0007669"/>
    <property type="project" value="InterPro"/>
</dbReference>
<gene>
    <name evidence="5" type="ORF">A2907_01125</name>
</gene>
<reference evidence="5 6" key="1">
    <citation type="journal article" date="2016" name="Nat. Commun.">
        <title>Thousands of microbial genomes shed light on interconnected biogeochemical processes in an aquifer system.</title>
        <authorList>
            <person name="Anantharaman K."/>
            <person name="Brown C.T."/>
            <person name="Hug L.A."/>
            <person name="Sharon I."/>
            <person name="Castelle C.J."/>
            <person name="Probst A.J."/>
            <person name="Thomas B.C."/>
            <person name="Singh A."/>
            <person name="Wilkins M.J."/>
            <person name="Karaoz U."/>
            <person name="Brodie E.L."/>
            <person name="Williams K.H."/>
            <person name="Hubbard S.S."/>
            <person name="Banfield J.F."/>
        </authorList>
    </citation>
    <scope>NUCLEOTIDE SEQUENCE [LARGE SCALE GENOMIC DNA]</scope>
</reference>
<dbReference type="GO" id="GO:0009295">
    <property type="term" value="C:nucleoid"/>
    <property type="evidence" value="ECO:0007669"/>
    <property type="project" value="TreeGrafter"/>
</dbReference>
<dbReference type="NCBIfam" id="TIGR00621">
    <property type="entry name" value="ssb"/>
    <property type="match status" value="1"/>
</dbReference>
<sequence>MNLNKIFLLGNVARDPESRTTPSGQTVANFSIATNRMWTDKEGQKQKKAEFHNIVAWGKLGEICAQYLQKGKLVFIEGRVETRSWDAPDGTKKYKTEVIAEGMQMGPKLSGNSSDNRLSDEKQSSSGEEIPVIESDGEIEMKDIPF</sequence>
<dbReference type="CDD" id="cd04496">
    <property type="entry name" value="SSB_OBF"/>
    <property type="match status" value="1"/>
</dbReference>
<dbReference type="Pfam" id="PF00436">
    <property type="entry name" value="SSB"/>
    <property type="match status" value="1"/>
</dbReference>
<evidence type="ECO:0000313" key="6">
    <source>
        <dbReference type="Proteomes" id="UP000177947"/>
    </source>
</evidence>
<dbReference type="InterPro" id="IPR012340">
    <property type="entry name" value="NA-bd_OB-fold"/>
</dbReference>
<dbReference type="EMBL" id="MEYQ01000017">
    <property type="protein sequence ID" value="OGD39084.1"/>
    <property type="molecule type" value="Genomic_DNA"/>
</dbReference>